<feature type="region of interest" description="Disordered" evidence="13">
    <location>
        <begin position="1"/>
        <end position="20"/>
    </location>
</feature>
<keyword evidence="10 14" id="KW-0472">Membrane</keyword>
<evidence type="ECO:0000256" key="14">
    <source>
        <dbReference type="SAM" id="Phobius"/>
    </source>
</evidence>
<comment type="similarity">
    <text evidence="11">Belongs to the RING-type zinc finger family. ATL subfamily.</text>
</comment>
<keyword evidence="5" id="KW-0479">Metal-binding</keyword>
<evidence type="ECO:0000259" key="15">
    <source>
        <dbReference type="PROSITE" id="PS50089"/>
    </source>
</evidence>
<dbReference type="GO" id="GO:0016020">
    <property type="term" value="C:membrane"/>
    <property type="evidence" value="ECO:0007669"/>
    <property type="project" value="UniProtKB-SubCell"/>
</dbReference>
<dbReference type="EMBL" id="EU972889">
    <property type="protein sequence ID" value="ACG45007.1"/>
    <property type="molecule type" value="mRNA"/>
</dbReference>
<keyword evidence="3" id="KW-0808">Transferase</keyword>
<evidence type="ECO:0000256" key="2">
    <source>
        <dbReference type="ARBA" id="ARBA00004906"/>
    </source>
</evidence>
<dbReference type="Pfam" id="PF13639">
    <property type="entry name" value="zf-RING_2"/>
    <property type="match status" value="1"/>
</dbReference>
<feature type="compositionally biased region" description="Pro residues" evidence="13">
    <location>
        <begin position="298"/>
        <end position="313"/>
    </location>
</feature>
<keyword evidence="8" id="KW-0862">Zinc</keyword>
<dbReference type="PANTHER" id="PTHR45768">
    <property type="entry name" value="E3 UBIQUITIN-PROTEIN LIGASE RNF13-LIKE"/>
    <property type="match status" value="1"/>
</dbReference>
<evidence type="ECO:0000313" key="16">
    <source>
        <dbReference type="EMBL" id="ACG45007.1"/>
    </source>
</evidence>
<comment type="subcellular location">
    <subcellularLocation>
        <location evidence="1">Membrane</location>
        <topology evidence="1">Single-pass membrane protein</topology>
    </subcellularLocation>
</comment>
<evidence type="ECO:0000256" key="1">
    <source>
        <dbReference type="ARBA" id="ARBA00004167"/>
    </source>
</evidence>
<name>B6U6M4_MAIZE</name>
<evidence type="ECO:0000256" key="10">
    <source>
        <dbReference type="ARBA" id="ARBA00023136"/>
    </source>
</evidence>
<feature type="transmembrane region" description="Helical" evidence="14">
    <location>
        <begin position="28"/>
        <end position="53"/>
    </location>
</feature>
<dbReference type="GO" id="GO:0008270">
    <property type="term" value="F:zinc ion binding"/>
    <property type="evidence" value="ECO:0007669"/>
    <property type="project" value="UniProtKB-KW"/>
</dbReference>
<feature type="compositionally biased region" description="Low complexity" evidence="13">
    <location>
        <begin position="61"/>
        <end position="73"/>
    </location>
</feature>
<dbReference type="SUPFAM" id="SSF57850">
    <property type="entry name" value="RING/U-box"/>
    <property type="match status" value="1"/>
</dbReference>
<sequence length="397" mass="41590">MSSSSASLQPPPAGATGGSSPYSASSSFLPSFMIIAALLAFVFLASVSIHLLLRFLSARSSSSSSTTSSSPPLSGHPRPRTYRDDAGSADASVARRPAATAAPADAGKNEEEEDAGDEKQRLIDSLPLFTMASALAALPKSSPDCAVCLSPFTPDADLRLLPACRHAFHAACVDAWLRTTPSCPLCRAAVALPHPSLSGMLAAAQAQRPARPGPGPGPSFLVEMGTVSSRGSPAAAGGGRDRNRNRNSRTYSLGSAFDYQIDEEVEAVVSRVARIAAARESSAVKEEKPSAEQGSAPAPAPAPSPSSQPPPPGETVAEAAGSSRGWLREYVDRLASSAYTLSERWSSRWSQGQSQQQRQEEPWLWDAEAAEMSAAPGSDDDEEETAFMAMYRWIAGV</sequence>
<dbReference type="GO" id="GO:0016740">
    <property type="term" value="F:transferase activity"/>
    <property type="evidence" value="ECO:0007669"/>
    <property type="project" value="UniProtKB-KW"/>
</dbReference>
<feature type="region of interest" description="Disordered" evidence="13">
    <location>
        <begin position="279"/>
        <end position="322"/>
    </location>
</feature>
<dbReference type="AlphaFoldDB" id="B6U6M4"/>
<dbReference type="PROSITE" id="PS50089">
    <property type="entry name" value="ZF_RING_2"/>
    <property type="match status" value="1"/>
</dbReference>
<keyword evidence="6 12" id="KW-0863">Zinc-finger</keyword>
<evidence type="ECO:0000256" key="12">
    <source>
        <dbReference type="PROSITE-ProRule" id="PRU00175"/>
    </source>
</evidence>
<evidence type="ECO:0000256" key="9">
    <source>
        <dbReference type="ARBA" id="ARBA00022989"/>
    </source>
</evidence>
<dbReference type="Gene3D" id="3.30.40.10">
    <property type="entry name" value="Zinc/RING finger domain, C3HC4 (zinc finger)"/>
    <property type="match status" value="1"/>
</dbReference>
<evidence type="ECO:0000256" key="5">
    <source>
        <dbReference type="ARBA" id="ARBA00022723"/>
    </source>
</evidence>
<feature type="region of interest" description="Disordered" evidence="13">
    <location>
        <begin position="61"/>
        <end position="118"/>
    </location>
</feature>
<evidence type="ECO:0000256" key="3">
    <source>
        <dbReference type="ARBA" id="ARBA00022679"/>
    </source>
</evidence>
<feature type="domain" description="RING-type" evidence="15">
    <location>
        <begin position="145"/>
        <end position="187"/>
    </location>
</feature>
<proteinExistence type="evidence at transcript level"/>
<evidence type="ECO:0000256" key="6">
    <source>
        <dbReference type="ARBA" id="ARBA00022771"/>
    </source>
</evidence>
<dbReference type="FunFam" id="3.30.40.10:FF:000366">
    <property type="entry name" value="E3 ubiquitin-protein ligase ATL4"/>
    <property type="match status" value="1"/>
</dbReference>
<feature type="compositionally biased region" description="Low complexity" evidence="13">
    <location>
        <begin position="88"/>
        <end position="106"/>
    </location>
</feature>
<dbReference type="InterPro" id="IPR001841">
    <property type="entry name" value="Znf_RING"/>
</dbReference>
<dbReference type="InterPro" id="IPR013083">
    <property type="entry name" value="Znf_RING/FYVE/PHD"/>
</dbReference>
<protein>
    <submittedName>
        <fullName evidence="16">RING-H2 finger protein ATL3J</fullName>
    </submittedName>
</protein>
<keyword evidence="9 14" id="KW-1133">Transmembrane helix</keyword>
<feature type="region of interest" description="Disordered" evidence="13">
    <location>
        <begin position="207"/>
        <end position="249"/>
    </location>
</feature>
<reference evidence="16" key="1">
    <citation type="journal article" date="2009" name="Plant Mol. Biol.">
        <title>Insights into corn genes derived from large-scale cDNA sequencing.</title>
        <authorList>
            <person name="Alexandrov N.N."/>
            <person name="Brover V.V."/>
            <person name="Freidin S."/>
            <person name="Troukhan M.E."/>
            <person name="Tatarinova T.V."/>
            <person name="Zhang H."/>
            <person name="Swaller T.J."/>
            <person name="Lu Y.P."/>
            <person name="Bouck J."/>
            <person name="Flavell R.B."/>
            <person name="Feldmann K.A."/>
        </authorList>
    </citation>
    <scope>NUCLEOTIDE SEQUENCE</scope>
</reference>
<dbReference type="ExpressionAtlas" id="B6U6M4">
    <property type="expression patterns" value="baseline and differential"/>
</dbReference>
<evidence type="ECO:0000256" key="13">
    <source>
        <dbReference type="SAM" id="MobiDB-lite"/>
    </source>
</evidence>
<accession>B6U6M4</accession>
<organism evidence="16">
    <name type="scientific">Zea mays</name>
    <name type="common">Maize</name>
    <dbReference type="NCBI Taxonomy" id="4577"/>
    <lineage>
        <taxon>Eukaryota</taxon>
        <taxon>Viridiplantae</taxon>
        <taxon>Streptophyta</taxon>
        <taxon>Embryophyta</taxon>
        <taxon>Tracheophyta</taxon>
        <taxon>Spermatophyta</taxon>
        <taxon>Magnoliopsida</taxon>
        <taxon>Liliopsida</taxon>
        <taxon>Poales</taxon>
        <taxon>Poaceae</taxon>
        <taxon>PACMAD clade</taxon>
        <taxon>Panicoideae</taxon>
        <taxon>Andropogonodae</taxon>
        <taxon>Andropogoneae</taxon>
        <taxon>Tripsacinae</taxon>
        <taxon>Zea</taxon>
    </lineage>
</organism>
<evidence type="ECO:0000256" key="8">
    <source>
        <dbReference type="ARBA" id="ARBA00022833"/>
    </source>
</evidence>
<dbReference type="CDD" id="cd16461">
    <property type="entry name" value="RING-H2_EL5-like"/>
    <property type="match status" value="1"/>
</dbReference>
<evidence type="ECO:0000256" key="4">
    <source>
        <dbReference type="ARBA" id="ARBA00022692"/>
    </source>
</evidence>
<feature type="region of interest" description="Disordered" evidence="13">
    <location>
        <begin position="343"/>
        <end position="383"/>
    </location>
</feature>
<keyword evidence="4 14" id="KW-0812">Transmembrane</keyword>
<feature type="compositionally biased region" description="Low complexity" evidence="13">
    <location>
        <begin position="343"/>
        <end position="357"/>
    </location>
</feature>
<comment type="pathway">
    <text evidence="2">Protein modification; protein ubiquitination.</text>
</comment>
<dbReference type="PANTHER" id="PTHR45768:SF79">
    <property type="entry name" value="OS04G0586700 PROTEIN"/>
    <property type="match status" value="1"/>
</dbReference>
<evidence type="ECO:0000256" key="11">
    <source>
        <dbReference type="ARBA" id="ARBA00024209"/>
    </source>
</evidence>
<dbReference type="SMART" id="SM00184">
    <property type="entry name" value="RING"/>
    <property type="match status" value="1"/>
</dbReference>
<evidence type="ECO:0000256" key="7">
    <source>
        <dbReference type="ARBA" id="ARBA00022786"/>
    </source>
</evidence>
<keyword evidence="7" id="KW-0833">Ubl conjugation pathway</keyword>